<dbReference type="SMART" id="SM00909">
    <property type="entry name" value="Germane"/>
    <property type="match status" value="1"/>
</dbReference>
<dbReference type="Pfam" id="PF10648">
    <property type="entry name" value="Gmad2"/>
    <property type="match status" value="1"/>
</dbReference>
<gene>
    <name evidence="4" type="ORF">HNR71_003713</name>
    <name evidence="5" type="ORF">HPO96_03635</name>
</gene>
<dbReference type="Proteomes" id="UP000534306">
    <property type="component" value="Unassembled WGS sequence"/>
</dbReference>
<dbReference type="RefSeq" id="WP_171670960.1">
    <property type="nucleotide sequence ID" value="NZ_BAAAGT010000003.1"/>
</dbReference>
<evidence type="ECO:0000313" key="7">
    <source>
        <dbReference type="Proteomes" id="UP000553957"/>
    </source>
</evidence>
<feature type="region of interest" description="Disordered" evidence="1">
    <location>
        <begin position="1"/>
        <end position="42"/>
    </location>
</feature>
<comment type="caution">
    <text evidence="5">The sequence shown here is derived from an EMBL/GenBank/DDBJ whole genome shotgun (WGS) entry which is preliminary data.</text>
</comment>
<keyword evidence="6" id="KW-1185">Reference proteome</keyword>
<dbReference type="AlphaFoldDB" id="A0A7Y4KV75"/>
<dbReference type="Proteomes" id="UP000553957">
    <property type="component" value="Unassembled WGS sequence"/>
</dbReference>
<feature type="region of interest" description="Disordered" evidence="1">
    <location>
        <begin position="81"/>
        <end position="131"/>
    </location>
</feature>
<organism evidence="5 6">
    <name type="scientific">Kribbella sandramycini</name>
    <dbReference type="NCBI Taxonomy" id="60450"/>
    <lineage>
        <taxon>Bacteria</taxon>
        <taxon>Bacillati</taxon>
        <taxon>Actinomycetota</taxon>
        <taxon>Actinomycetes</taxon>
        <taxon>Propionibacteriales</taxon>
        <taxon>Kribbellaceae</taxon>
        <taxon>Kribbella</taxon>
    </lineage>
</organism>
<evidence type="ECO:0000313" key="6">
    <source>
        <dbReference type="Proteomes" id="UP000534306"/>
    </source>
</evidence>
<keyword evidence="2" id="KW-0812">Transmembrane</keyword>
<reference evidence="5 6" key="1">
    <citation type="submission" date="2020-05" db="EMBL/GenBank/DDBJ databases">
        <title>Genome sequence of Kribbella sandramycini ATCC 39419.</title>
        <authorList>
            <person name="Maclea K.S."/>
            <person name="Fair J.L."/>
        </authorList>
    </citation>
    <scope>NUCLEOTIDE SEQUENCE [LARGE SCALE GENOMIC DNA]</scope>
    <source>
        <strain evidence="5 6">ATCC 39419</strain>
    </source>
</reference>
<feature type="compositionally biased region" description="Basic and acidic residues" evidence="1">
    <location>
        <begin position="1"/>
        <end position="35"/>
    </location>
</feature>
<proteinExistence type="predicted"/>
<feature type="transmembrane region" description="Helical" evidence="2">
    <location>
        <begin position="49"/>
        <end position="70"/>
    </location>
</feature>
<sequence length="379" mass="40633">MNDHPQDPFDEMMRRSLAEEADRIEPTDALPEIRARAHAQRRPVNRRPWVLTAGLAAAGTAAAIGAFTVFNGNANTANDGDAVAGQGSTTSATGAPDSPRVTSASPVPGPTKPPAEDETIAPLPKQKGVPETAVKEASVPVYWTAYRVANTSAAPSSSKSDVRLFRTFHRVSGYPAVEAVRLMSYGKTSDPDYQTMWRGAEVNSVRRFDDVVLVDFKRLPQARLDKATAKVAVQQLVYTVQGALQDNSRPIQITEGGKSGHRLFGQIDTRTPIGRAQALDVQALVSITAPAEGSLTKSPVVVSGTAAAFEAHVNYRATNLKTGKVIESYAMSEDGSKLSSYKFDLRLDPGPWLIEAFLVSNEDGTTVSDADSKQIQVGR</sequence>
<evidence type="ECO:0000256" key="2">
    <source>
        <dbReference type="SAM" id="Phobius"/>
    </source>
</evidence>
<keyword evidence="2" id="KW-1133">Transmembrane helix</keyword>
<evidence type="ECO:0000259" key="3">
    <source>
        <dbReference type="SMART" id="SM00909"/>
    </source>
</evidence>
<evidence type="ECO:0000313" key="4">
    <source>
        <dbReference type="EMBL" id="MBB6568076.1"/>
    </source>
</evidence>
<feature type="domain" description="GerMN" evidence="3">
    <location>
        <begin position="176"/>
        <end position="264"/>
    </location>
</feature>
<dbReference type="EMBL" id="JABJRC010000001">
    <property type="protein sequence ID" value="NOL39330.1"/>
    <property type="molecule type" value="Genomic_DNA"/>
</dbReference>
<evidence type="ECO:0000256" key="1">
    <source>
        <dbReference type="SAM" id="MobiDB-lite"/>
    </source>
</evidence>
<evidence type="ECO:0000313" key="5">
    <source>
        <dbReference type="EMBL" id="NOL39330.1"/>
    </source>
</evidence>
<protein>
    <recommendedName>
        <fullName evidence="3">GerMN domain-containing protein</fullName>
    </recommendedName>
</protein>
<dbReference type="EMBL" id="JACHKF010000001">
    <property type="protein sequence ID" value="MBB6568076.1"/>
    <property type="molecule type" value="Genomic_DNA"/>
</dbReference>
<dbReference type="InterPro" id="IPR018911">
    <property type="entry name" value="Gmad2_Ig-like_dom"/>
</dbReference>
<accession>A0A7Y4KV75</accession>
<keyword evidence="2" id="KW-0472">Membrane</keyword>
<reference evidence="4 7" key="2">
    <citation type="submission" date="2020-08" db="EMBL/GenBank/DDBJ databases">
        <title>Sequencing the genomes of 1000 actinobacteria strains.</title>
        <authorList>
            <person name="Klenk H.-P."/>
        </authorList>
    </citation>
    <scope>NUCLEOTIDE SEQUENCE [LARGE SCALE GENOMIC DNA]</scope>
    <source>
        <strain evidence="4 7">DSM 15626</strain>
    </source>
</reference>
<name>A0A7Y4KV75_9ACTN</name>
<dbReference type="InterPro" id="IPR019606">
    <property type="entry name" value="GerMN"/>
</dbReference>
<dbReference type="Pfam" id="PF10646">
    <property type="entry name" value="Germane"/>
    <property type="match status" value="1"/>
</dbReference>